<name>A0ABD2YDD8_9GENT</name>
<feature type="compositionally biased region" description="Basic and acidic residues" evidence="1">
    <location>
        <begin position="126"/>
        <end position="139"/>
    </location>
</feature>
<feature type="region of interest" description="Disordered" evidence="1">
    <location>
        <begin position="107"/>
        <end position="147"/>
    </location>
</feature>
<evidence type="ECO:0008006" key="4">
    <source>
        <dbReference type="Google" id="ProtNLM"/>
    </source>
</evidence>
<dbReference type="EMBL" id="JBJUIK010000014">
    <property type="protein sequence ID" value="KAL3505439.1"/>
    <property type="molecule type" value="Genomic_DNA"/>
</dbReference>
<dbReference type="PANTHER" id="PTHR34779:SF1">
    <property type="entry name" value="OS09G0542900 PROTEIN"/>
    <property type="match status" value="1"/>
</dbReference>
<accession>A0ABD2YDD8</accession>
<dbReference type="AlphaFoldDB" id="A0ABD2YDD8"/>
<evidence type="ECO:0000313" key="2">
    <source>
        <dbReference type="EMBL" id="KAL3505439.1"/>
    </source>
</evidence>
<evidence type="ECO:0000256" key="1">
    <source>
        <dbReference type="SAM" id="MobiDB-lite"/>
    </source>
</evidence>
<proteinExistence type="predicted"/>
<keyword evidence="3" id="KW-1185">Reference proteome</keyword>
<dbReference type="InterPro" id="IPR038796">
    <property type="entry name" value="At1g76070-like"/>
</dbReference>
<reference evidence="2 3" key="1">
    <citation type="submission" date="2024-11" db="EMBL/GenBank/DDBJ databases">
        <title>A near-complete genome assembly of Cinchona calisaya.</title>
        <authorList>
            <person name="Lian D.C."/>
            <person name="Zhao X.W."/>
            <person name="Wei L."/>
        </authorList>
    </citation>
    <scope>NUCLEOTIDE SEQUENCE [LARGE SCALE GENOMIC DNA]</scope>
    <source>
        <tissue evidence="2">Nenye</tissue>
    </source>
</reference>
<gene>
    <name evidence="2" type="ORF">ACH5RR_035280</name>
</gene>
<dbReference type="Proteomes" id="UP001630127">
    <property type="component" value="Unassembled WGS sequence"/>
</dbReference>
<organism evidence="2 3">
    <name type="scientific">Cinchona calisaya</name>
    <dbReference type="NCBI Taxonomy" id="153742"/>
    <lineage>
        <taxon>Eukaryota</taxon>
        <taxon>Viridiplantae</taxon>
        <taxon>Streptophyta</taxon>
        <taxon>Embryophyta</taxon>
        <taxon>Tracheophyta</taxon>
        <taxon>Spermatophyta</taxon>
        <taxon>Magnoliopsida</taxon>
        <taxon>eudicotyledons</taxon>
        <taxon>Gunneridae</taxon>
        <taxon>Pentapetalae</taxon>
        <taxon>asterids</taxon>
        <taxon>lamiids</taxon>
        <taxon>Gentianales</taxon>
        <taxon>Rubiaceae</taxon>
        <taxon>Cinchonoideae</taxon>
        <taxon>Cinchoneae</taxon>
        <taxon>Cinchona</taxon>
    </lineage>
</organism>
<sequence>MEKLARAKSKLKLLIFLRKAASTVKLLNHPFSPGNKVTANRLKSHQNKGFSGPFTSIIFEEPKSFDAKEPTSPKISCMGQIKHKKKISKNKNSISLAKEAEPFLSFPEYSRNKPSKIQEKKKKSSISREKEKPRRKSDASAEMSINRLPDRAPSLSQMKRFASGRDPFSKFDWTTAQVVPAEDRDNRRYCYYYSDEEKRESEDEEDDEVIIPFSAPLLLGEVEPVALPLEPRKEINLWKRRTMVQPKPLQL</sequence>
<dbReference type="PANTHER" id="PTHR34779">
    <property type="entry name" value="OS09G0542900 PROTEIN"/>
    <property type="match status" value="1"/>
</dbReference>
<evidence type="ECO:0000313" key="3">
    <source>
        <dbReference type="Proteomes" id="UP001630127"/>
    </source>
</evidence>
<comment type="caution">
    <text evidence="2">The sequence shown here is derived from an EMBL/GenBank/DDBJ whole genome shotgun (WGS) entry which is preliminary data.</text>
</comment>
<protein>
    <recommendedName>
        <fullName evidence="4">Syringolide-induced protein 14-1-1</fullName>
    </recommendedName>
</protein>